<evidence type="ECO:0000313" key="1">
    <source>
        <dbReference type="EMBL" id="MBE1602838.1"/>
    </source>
</evidence>
<name>A0A8I0PK00_9ACTN</name>
<dbReference type="InterPro" id="IPR046036">
    <property type="entry name" value="DUF5994"/>
</dbReference>
<sequence length="198" mass="21290">MPATLHPTLPHHEPVATPASRLALKTDGAPRGLLDGAWWPRSRDLLSELPALTDMLDPLWGRITRIAVNPKYWPVIPRQVPVDGHNVKVGWFTPEIDPHKLLLLSYGTARWDLLIVPPETAAAPAARLMAAASHSDAPPLTASALIAADEAQHGVAATNEPLDPDEAWEYEGGAAAVSRAVPHQPGRATRPSRLIVGM</sequence>
<dbReference type="EMBL" id="JADBGF010000001">
    <property type="protein sequence ID" value="MBE1602838.1"/>
    <property type="molecule type" value="Genomic_DNA"/>
</dbReference>
<dbReference type="Pfam" id="PF19457">
    <property type="entry name" value="DUF5994"/>
    <property type="match status" value="1"/>
</dbReference>
<comment type="caution">
    <text evidence="1">The sequence shown here is derived from an EMBL/GenBank/DDBJ whole genome shotgun (WGS) entry which is preliminary data.</text>
</comment>
<dbReference type="AlphaFoldDB" id="A0A8I0PK00"/>
<dbReference type="GeneID" id="86833375"/>
<accession>A0A8I0PK00</accession>
<protein>
    <submittedName>
        <fullName evidence="1">Uncharacterized protein</fullName>
    </submittedName>
</protein>
<organism evidence="1 2">
    <name type="scientific">Streptomyces stelliscabiei</name>
    <dbReference type="NCBI Taxonomy" id="146820"/>
    <lineage>
        <taxon>Bacteria</taxon>
        <taxon>Bacillati</taxon>
        <taxon>Actinomycetota</taxon>
        <taxon>Actinomycetes</taxon>
        <taxon>Kitasatosporales</taxon>
        <taxon>Streptomycetaceae</taxon>
        <taxon>Streptomyces</taxon>
    </lineage>
</organism>
<keyword evidence="2" id="KW-1185">Reference proteome</keyword>
<dbReference type="Proteomes" id="UP000629287">
    <property type="component" value="Unassembled WGS sequence"/>
</dbReference>
<proteinExistence type="predicted"/>
<evidence type="ECO:0000313" key="2">
    <source>
        <dbReference type="Proteomes" id="UP000629287"/>
    </source>
</evidence>
<reference evidence="1 2" key="1">
    <citation type="submission" date="2020-10" db="EMBL/GenBank/DDBJ databases">
        <title>Sequencing the genomes of 1000 actinobacteria strains.</title>
        <authorList>
            <person name="Klenk H.-P."/>
        </authorList>
    </citation>
    <scope>NUCLEOTIDE SEQUENCE [LARGE SCALE GENOMIC DNA]</scope>
    <source>
        <strain evidence="1 2">DSM 41803</strain>
    </source>
</reference>
<dbReference type="RefSeq" id="WP_225967010.1">
    <property type="nucleotide sequence ID" value="NZ_JADBGF010000001.1"/>
</dbReference>
<gene>
    <name evidence="1" type="ORF">H4687_008967</name>
</gene>